<gene>
    <name evidence="1" type="ORF">TNCV_3862691</name>
</gene>
<dbReference type="EMBL" id="BMAU01021256">
    <property type="protein sequence ID" value="GFY05964.1"/>
    <property type="molecule type" value="Genomic_DNA"/>
</dbReference>
<dbReference type="Proteomes" id="UP000887159">
    <property type="component" value="Unassembled WGS sequence"/>
</dbReference>
<evidence type="ECO:0000313" key="2">
    <source>
        <dbReference type="Proteomes" id="UP000887159"/>
    </source>
</evidence>
<organism evidence="1 2">
    <name type="scientific">Trichonephila clavipes</name>
    <name type="common">Golden silk orbweaver</name>
    <name type="synonym">Nephila clavipes</name>
    <dbReference type="NCBI Taxonomy" id="2585209"/>
    <lineage>
        <taxon>Eukaryota</taxon>
        <taxon>Metazoa</taxon>
        <taxon>Ecdysozoa</taxon>
        <taxon>Arthropoda</taxon>
        <taxon>Chelicerata</taxon>
        <taxon>Arachnida</taxon>
        <taxon>Araneae</taxon>
        <taxon>Araneomorphae</taxon>
        <taxon>Entelegynae</taxon>
        <taxon>Araneoidea</taxon>
        <taxon>Nephilidae</taxon>
        <taxon>Trichonephila</taxon>
    </lineage>
</organism>
<keyword evidence="2" id="KW-1185">Reference proteome</keyword>
<accession>A0A8X6VFZ7</accession>
<reference evidence="1" key="1">
    <citation type="submission" date="2020-08" db="EMBL/GenBank/DDBJ databases">
        <title>Multicomponent nature underlies the extraordinary mechanical properties of spider dragline silk.</title>
        <authorList>
            <person name="Kono N."/>
            <person name="Nakamura H."/>
            <person name="Mori M."/>
            <person name="Yoshida Y."/>
            <person name="Ohtoshi R."/>
            <person name="Malay A.D."/>
            <person name="Moran D.A.P."/>
            <person name="Tomita M."/>
            <person name="Numata K."/>
            <person name="Arakawa K."/>
        </authorList>
    </citation>
    <scope>NUCLEOTIDE SEQUENCE</scope>
</reference>
<sequence length="90" mass="10276">MEAYDKAPAHFCESNSMAIMIIKSHTVEFFFPVGQFQGIGISRRSDHTNGLSWYSASCLNSGGQRAAYSFIPRHTQTYLNIYWGHFEHLL</sequence>
<name>A0A8X6VFZ7_TRICX</name>
<comment type="caution">
    <text evidence="1">The sequence shown here is derived from an EMBL/GenBank/DDBJ whole genome shotgun (WGS) entry which is preliminary data.</text>
</comment>
<proteinExistence type="predicted"/>
<evidence type="ECO:0000313" key="1">
    <source>
        <dbReference type="EMBL" id="GFY05964.1"/>
    </source>
</evidence>
<dbReference type="AlphaFoldDB" id="A0A8X6VFZ7"/>
<protein>
    <submittedName>
        <fullName evidence="1">Uncharacterized protein</fullName>
    </submittedName>
</protein>